<keyword evidence="2" id="KW-1185">Reference proteome</keyword>
<sequence>MDNILPSSYHESLKRYWRRRKYQRVYGKRKIQVLRLGGGAASHSQRRRLFWRIRRIPRLRLKIISPIKLLRKFHDAYVNMMICLANKIVNSSSNGGLLRGKKVAKAREIMVSSGEEVVDARLVMEIYKKLTASRQLISTDDQL</sequence>
<dbReference type="Proteomes" id="UP001164539">
    <property type="component" value="Chromosome 9"/>
</dbReference>
<comment type="caution">
    <text evidence="1">The sequence shown here is derived from an EMBL/GenBank/DDBJ whole genome shotgun (WGS) entry which is preliminary data.</text>
</comment>
<evidence type="ECO:0000313" key="2">
    <source>
        <dbReference type="Proteomes" id="UP001164539"/>
    </source>
</evidence>
<name>A0ACC1XF57_MELAZ</name>
<proteinExistence type="predicted"/>
<gene>
    <name evidence="1" type="ORF">OWV82_016121</name>
</gene>
<accession>A0ACC1XF57</accession>
<evidence type="ECO:0000313" key="1">
    <source>
        <dbReference type="EMBL" id="KAJ4709863.1"/>
    </source>
</evidence>
<organism evidence="1 2">
    <name type="scientific">Melia azedarach</name>
    <name type="common">Chinaberry tree</name>
    <dbReference type="NCBI Taxonomy" id="155640"/>
    <lineage>
        <taxon>Eukaryota</taxon>
        <taxon>Viridiplantae</taxon>
        <taxon>Streptophyta</taxon>
        <taxon>Embryophyta</taxon>
        <taxon>Tracheophyta</taxon>
        <taxon>Spermatophyta</taxon>
        <taxon>Magnoliopsida</taxon>
        <taxon>eudicotyledons</taxon>
        <taxon>Gunneridae</taxon>
        <taxon>Pentapetalae</taxon>
        <taxon>rosids</taxon>
        <taxon>malvids</taxon>
        <taxon>Sapindales</taxon>
        <taxon>Meliaceae</taxon>
        <taxon>Melia</taxon>
    </lineage>
</organism>
<protein>
    <submittedName>
        <fullName evidence="1">Transcriptional repressor NrdR like</fullName>
    </submittedName>
</protein>
<reference evidence="1 2" key="1">
    <citation type="journal article" date="2023" name="Science">
        <title>Complex scaffold remodeling in plant triterpene biosynthesis.</title>
        <authorList>
            <person name="De La Pena R."/>
            <person name="Hodgson H."/>
            <person name="Liu J.C."/>
            <person name="Stephenson M.J."/>
            <person name="Martin A.C."/>
            <person name="Owen C."/>
            <person name="Harkess A."/>
            <person name="Leebens-Mack J."/>
            <person name="Jimenez L.E."/>
            <person name="Osbourn A."/>
            <person name="Sattely E.S."/>
        </authorList>
    </citation>
    <scope>NUCLEOTIDE SEQUENCE [LARGE SCALE GENOMIC DNA]</scope>
    <source>
        <strain evidence="2">cv. JPN11</strain>
        <tissue evidence="1">Leaf</tissue>
    </source>
</reference>
<dbReference type="EMBL" id="CM051402">
    <property type="protein sequence ID" value="KAJ4709863.1"/>
    <property type="molecule type" value="Genomic_DNA"/>
</dbReference>